<feature type="compositionally biased region" description="Basic and acidic residues" evidence="6">
    <location>
        <begin position="344"/>
        <end position="361"/>
    </location>
</feature>
<evidence type="ECO:0000313" key="9">
    <source>
        <dbReference type="EMBL" id="KAK4458711.1"/>
    </source>
</evidence>
<evidence type="ECO:0000256" key="1">
    <source>
        <dbReference type="ARBA" id="ARBA00004141"/>
    </source>
</evidence>
<dbReference type="Proteomes" id="UP001321749">
    <property type="component" value="Unassembled WGS sequence"/>
</dbReference>
<gene>
    <name evidence="9" type="ORF">QBC42DRAFT_276149</name>
</gene>
<evidence type="ECO:0000256" key="5">
    <source>
        <dbReference type="ARBA" id="ARBA00038359"/>
    </source>
</evidence>
<sequence>MASDNQGPTIIAVTAVFWSLAVIALGLRFWALHMRKRKILAHDLWILLGFICSTALFISMIISVQNGLGRHAVELISTPWKFTIFGKLLISIQILWCFSMTSVRMSILNLYTHIFSSNDKLRIACHVMTAVCLLWTTGEVLVVFLLCRPFAFNWDKTIPGKCGNLNVAYLLVHSSNFVVDSTIALMPLPVLYKLTMPIGRKIGVMLMFGLGASICAIAIARIALYQLALQYDQADFTYSGSLLYLFSAMEPMMGMSLACLPLLRPIGDAASTSPIVNWVKELVPSSLGGPSWNRTKGSGGNDRYVPTGSEEGLQPITHVTIGGTEHKIWVAPNAVHVTGGQKALKTDKQWKEPSLEMTDRP</sequence>
<keyword evidence="10" id="KW-1185">Reference proteome</keyword>
<organism evidence="9 10">
    <name type="scientific">Cladorrhinum samala</name>
    <dbReference type="NCBI Taxonomy" id="585594"/>
    <lineage>
        <taxon>Eukaryota</taxon>
        <taxon>Fungi</taxon>
        <taxon>Dikarya</taxon>
        <taxon>Ascomycota</taxon>
        <taxon>Pezizomycotina</taxon>
        <taxon>Sordariomycetes</taxon>
        <taxon>Sordariomycetidae</taxon>
        <taxon>Sordariales</taxon>
        <taxon>Podosporaceae</taxon>
        <taxon>Cladorrhinum</taxon>
    </lineage>
</organism>
<dbReference type="GO" id="GO:0016020">
    <property type="term" value="C:membrane"/>
    <property type="evidence" value="ECO:0007669"/>
    <property type="project" value="UniProtKB-SubCell"/>
</dbReference>
<feature type="transmembrane region" description="Helical" evidence="7">
    <location>
        <begin position="204"/>
        <end position="224"/>
    </location>
</feature>
<dbReference type="InterPro" id="IPR052337">
    <property type="entry name" value="SAT4-like"/>
</dbReference>
<protein>
    <recommendedName>
        <fullName evidence="8">Rhodopsin domain-containing protein</fullName>
    </recommendedName>
</protein>
<feature type="transmembrane region" description="Helical" evidence="7">
    <location>
        <begin position="123"/>
        <end position="146"/>
    </location>
</feature>
<proteinExistence type="inferred from homology"/>
<keyword evidence="2 7" id="KW-0812">Transmembrane</keyword>
<comment type="similarity">
    <text evidence="5">Belongs to the SAT4 family.</text>
</comment>
<dbReference type="EMBL" id="MU865059">
    <property type="protein sequence ID" value="KAK4458711.1"/>
    <property type="molecule type" value="Genomic_DNA"/>
</dbReference>
<evidence type="ECO:0000313" key="10">
    <source>
        <dbReference type="Proteomes" id="UP001321749"/>
    </source>
</evidence>
<feature type="transmembrane region" description="Helical" evidence="7">
    <location>
        <begin position="44"/>
        <end position="64"/>
    </location>
</feature>
<evidence type="ECO:0000259" key="8">
    <source>
        <dbReference type="Pfam" id="PF20684"/>
    </source>
</evidence>
<feature type="domain" description="Rhodopsin" evidence="8">
    <location>
        <begin position="27"/>
        <end position="266"/>
    </location>
</feature>
<keyword evidence="4 7" id="KW-0472">Membrane</keyword>
<feature type="transmembrane region" description="Helical" evidence="7">
    <location>
        <begin position="12"/>
        <end position="32"/>
    </location>
</feature>
<evidence type="ECO:0000256" key="4">
    <source>
        <dbReference type="ARBA" id="ARBA00023136"/>
    </source>
</evidence>
<feature type="region of interest" description="Disordered" evidence="6">
    <location>
        <begin position="290"/>
        <end position="309"/>
    </location>
</feature>
<reference evidence="9" key="2">
    <citation type="submission" date="2023-06" db="EMBL/GenBank/DDBJ databases">
        <authorList>
            <consortium name="Lawrence Berkeley National Laboratory"/>
            <person name="Mondo S.J."/>
            <person name="Hensen N."/>
            <person name="Bonometti L."/>
            <person name="Westerberg I."/>
            <person name="Brannstrom I.O."/>
            <person name="Guillou S."/>
            <person name="Cros-Aarteil S."/>
            <person name="Calhoun S."/>
            <person name="Haridas S."/>
            <person name="Kuo A."/>
            <person name="Pangilinan J."/>
            <person name="Riley R."/>
            <person name="Labutti K."/>
            <person name="Andreopoulos B."/>
            <person name="Lipzen A."/>
            <person name="Chen C."/>
            <person name="Yanf M."/>
            <person name="Daum C."/>
            <person name="Ng V."/>
            <person name="Clum A."/>
            <person name="Steindorff A."/>
            <person name="Ohm R."/>
            <person name="Martin F."/>
            <person name="Silar P."/>
            <person name="Natvig D."/>
            <person name="Lalanne C."/>
            <person name="Gautier V."/>
            <person name="Ament-Velasquez S.L."/>
            <person name="Kruys A."/>
            <person name="Hutchinson M.I."/>
            <person name="Powell A.J."/>
            <person name="Barry K."/>
            <person name="Miller A.N."/>
            <person name="Grigoriev I.V."/>
            <person name="Debuchy R."/>
            <person name="Gladieux P."/>
            <person name="Thoren M.H."/>
            <person name="Johannesson H."/>
        </authorList>
    </citation>
    <scope>NUCLEOTIDE SEQUENCE</scope>
    <source>
        <strain evidence="9">PSN324</strain>
    </source>
</reference>
<reference evidence="9" key="1">
    <citation type="journal article" date="2023" name="Mol. Phylogenet. Evol.">
        <title>Genome-scale phylogeny and comparative genomics of the fungal order Sordariales.</title>
        <authorList>
            <person name="Hensen N."/>
            <person name="Bonometti L."/>
            <person name="Westerberg I."/>
            <person name="Brannstrom I.O."/>
            <person name="Guillou S."/>
            <person name="Cros-Aarteil S."/>
            <person name="Calhoun S."/>
            <person name="Haridas S."/>
            <person name="Kuo A."/>
            <person name="Mondo S."/>
            <person name="Pangilinan J."/>
            <person name="Riley R."/>
            <person name="LaButti K."/>
            <person name="Andreopoulos B."/>
            <person name="Lipzen A."/>
            <person name="Chen C."/>
            <person name="Yan M."/>
            <person name="Daum C."/>
            <person name="Ng V."/>
            <person name="Clum A."/>
            <person name="Steindorff A."/>
            <person name="Ohm R.A."/>
            <person name="Martin F."/>
            <person name="Silar P."/>
            <person name="Natvig D.O."/>
            <person name="Lalanne C."/>
            <person name="Gautier V."/>
            <person name="Ament-Velasquez S.L."/>
            <person name="Kruys A."/>
            <person name="Hutchinson M.I."/>
            <person name="Powell A.J."/>
            <person name="Barry K."/>
            <person name="Miller A.N."/>
            <person name="Grigoriev I.V."/>
            <person name="Debuchy R."/>
            <person name="Gladieux P."/>
            <person name="Hiltunen Thoren M."/>
            <person name="Johannesson H."/>
        </authorList>
    </citation>
    <scope>NUCLEOTIDE SEQUENCE</scope>
    <source>
        <strain evidence="9">PSN324</strain>
    </source>
</reference>
<evidence type="ECO:0000256" key="6">
    <source>
        <dbReference type="SAM" id="MobiDB-lite"/>
    </source>
</evidence>
<feature type="region of interest" description="Disordered" evidence="6">
    <location>
        <begin position="340"/>
        <end position="361"/>
    </location>
</feature>
<keyword evidence="3 7" id="KW-1133">Transmembrane helix</keyword>
<dbReference type="Pfam" id="PF20684">
    <property type="entry name" value="Fung_rhodopsin"/>
    <property type="match status" value="1"/>
</dbReference>
<dbReference type="PANTHER" id="PTHR33048:SF57">
    <property type="entry name" value="INTEGRAL MEMBRANE PROTEIN-RELATED"/>
    <property type="match status" value="1"/>
</dbReference>
<accession>A0AAV9HD22</accession>
<name>A0AAV9HD22_9PEZI</name>
<comment type="subcellular location">
    <subcellularLocation>
        <location evidence="1">Membrane</location>
        <topology evidence="1">Multi-pass membrane protein</topology>
    </subcellularLocation>
</comment>
<comment type="caution">
    <text evidence="9">The sequence shown here is derived from an EMBL/GenBank/DDBJ whole genome shotgun (WGS) entry which is preliminary data.</text>
</comment>
<evidence type="ECO:0000256" key="2">
    <source>
        <dbReference type="ARBA" id="ARBA00022692"/>
    </source>
</evidence>
<feature type="transmembrane region" description="Helical" evidence="7">
    <location>
        <begin position="84"/>
        <end position="103"/>
    </location>
</feature>
<dbReference type="AlphaFoldDB" id="A0AAV9HD22"/>
<dbReference type="PANTHER" id="PTHR33048">
    <property type="entry name" value="PTH11-LIKE INTEGRAL MEMBRANE PROTEIN (AFU_ORTHOLOGUE AFUA_5G11245)"/>
    <property type="match status" value="1"/>
</dbReference>
<evidence type="ECO:0000256" key="3">
    <source>
        <dbReference type="ARBA" id="ARBA00022989"/>
    </source>
</evidence>
<evidence type="ECO:0000256" key="7">
    <source>
        <dbReference type="SAM" id="Phobius"/>
    </source>
</evidence>
<feature type="transmembrane region" description="Helical" evidence="7">
    <location>
        <begin position="166"/>
        <end position="192"/>
    </location>
</feature>
<dbReference type="InterPro" id="IPR049326">
    <property type="entry name" value="Rhodopsin_dom_fungi"/>
</dbReference>